<dbReference type="InterPro" id="IPR021858">
    <property type="entry name" value="Fun_TF"/>
</dbReference>
<evidence type="ECO:0000256" key="2">
    <source>
        <dbReference type="SAM" id="MobiDB-lite"/>
    </source>
</evidence>
<keyword evidence="1" id="KW-0539">Nucleus</keyword>
<sequence>MLIKGQAIRMLNDRLRSEKDATSDEAIAGVCQLIIDEWYWGETQDLRAHLNGMKRMIRLRGGFGNLGLEGLLSKMVILADLGIAITFEGPPYLQEGPVFEFRDKNPGPLQHAHNTPLIASPITFASLAGTYRMHPTTAAILDDVRFVIALAISSPTESDQQKDQKLETTARWIHDRIWGLPAVSPETSRQNESSTRHKAEDSGTRQTSTTTQASTSNRSSPSSVSMEPAPDYVYQSIRLAALVYTSAIVARKPLSQSCSVADFYQVWATVWRVPLSVWKSMMGIFLWIIVVITPPSRSTPHARFVKSMLTIAALVLGIENWPVSSGALKGMIMLQAKLNRHGTKLMG</sequence>
<evidence type="ECO:0000313" key="3">
    <source>
        <dbReference type="EMBL" id="KAI1878582.1"/>
    </source>
</evidence>
<gene>
    <name evidence="3" type="ORF">JX265_002759</name>
</gene>
<feature type="compositionally biased region" description="Low complexity" evidence="2">
    <location>
        <begin position="204"/>
        <end position="225"/>
    </location>
</feature>
<evidence type="ECO:0000313" key="4">
    <source>
        <dbReference type="Proteomes" id="UP000829685"/>
    </source>
</evidence>
<feature type="region of interest" description="Disordered" evidence="2">
    <location>
        <begin position="183"/>
        <end position="227"/>
    </location>
</feature>
<reference evidence="3" key="1">
    <citation type="submission" date="2021-03" db="EMBL/GenBank/DDBJ databases">
        <title>Revisited historic fungal species revealed as producer of novel bioactive compounds through whole genome sequencing and comparative genomics.</title>
        <authorList>
            <person name="Vignolle G.A."/>
            <person name="Hochenegger N."/>
            <person name="Mach R.L."/>
            <person name="Mach-Aigner A.R."/>
            <person name="Javad Rahimi M."/>
            <person name="Salim K.A."/>
            <person name="Chan C.M."/>
            <person name="Lim L.B.L."/>
            <person name="Cai F."/>
            <person name="Druzhinina I.S."/>
            <person name="U'Ren J.M."/>
            <person name="Derntl C."/>
        </authorList>
    </citation>
    <scope>NUCLEOTIDE SEQUENCE</scope>
    <source>
        <strain evidence="3">TUCIM 5799</strain>
    </source>
</reference>
<comment type="caution">
    <text evidence="3">The sequence shown here is derived from an EMBL/GenBank/DDBJ whole genome shotgun (WGS) entry which is preliminary data.</text>
</comment>
<protein>
    <submittedName>
        <fullName evidence="3">Uncharacterized protein</fullName>
    </submittedName>
</protein>
<feature type="compositionally biased region" description="Basic and acidic residues" evidence="2">
    <location>
        <begin position="194"/>
        <end position="203"/>
    </location>
</feature>
<dbReference type="EMBL" id="JAFIMR010000005">
    <property type="protein sequence ID" value="KAI1878582.1"/>
    <property type="molecule type" value="Genomic_DNA"/>
</dbReference>
<dbReference type="PANTHER" id="PTHR37540">
    <property type="entry name" value="TRANSCRIPTION FACTOR (ACR-2), PUTATIVE-RELATED-RELATED"/>
    <property type="match status" value="1"/>
</dbReference>
<evidence type="ECO:0000256" key="1">
    <source>
        <dbReference type="ARBA" id="ARBA00023242"/>
    </source>
</evidence>
<name>A0A9P9WSQ3_9PEZI</name>
<dbReference type="Proteomes" id="UP000829685">
    <property type="component" value="Unassembled WGS sequence"/>
</dbReference>
<dbReference type="Pfam" id="PF11951">
    <property type="entry name" value="Fungal_trans_2"/>
    <property type="match status" value="1"/>
</dbReference>
<keyword evidence="4" id="KW-1185">Reference proteome</keyword>
<dbReference type="AlphaFoldDB" id="A0A9P9WSQ3"/>
<organism evidence="3 4">
    <name type="scientific">Neoarthrinium moseri</name>
    <dbReference type="NCBI Taxonomy" id="1658444"/>
    <lineage>
        <taxon>Eukaryota</taxon>
        <taxon>Fungi</taxon>
        <taxon>Dikarya</taxon>
        <taxon>Ascomycota</taxon>
        <taxon>Pezizomycotina</taxon>
        <taxon>Sordariomycetes</taxon>
        <taxon>Xylariomycetidae</taxon>
        <taxon>Amphisphaeriales</taxon>
        <taxon>Apiosporaceae</taxon>
        <taxon>Neoarthrinium</taxon>
    </lineage>
</organism>
<proteinExistence type="predicted"/>
<accession>A0A9P9WSQ3</accession>
<dbReference type="PANTHER" id="PTHR37540:SF9">
    <property type="entry name" value="ZN(2)-C6 FUNGAL-TYPE DOMAIN-CONTAINING PROTEIN"/>
    <property type="match status" value="1"/>
</dbReference>